<sequence>MAKKKAAIPSQKVKLVKCMVQKIVVDISFNQLGGLCTLCFLEKTQYLNVQATATVTDFAQNFYYLACSICKKATNAYGNEDFWCNYCNKKVPALTPSKQPKHRQITTFHQLQQFTTFRHQQVTDQQLLVYL</sequence>
<protein>
    <submittedName>
        <fullName evidence="1">Uncharacterized protein</fullName>
    </submittedName>
</protein>
<gene>
    <name evidence="1" type="ORF">RHMOL_Rhmol05G0131300</name>
</gene>
<organism evidence="1 2">
    <name type="scientific">Rhododendron molle</name>
    <name type="common">Chinese azalea</name>
    <name type="synonym">Azalea mollis</name>
    <dbReference type="NCBI Taxonomy" id="49168"/>
    <lineage>
        <taxon>Eukaryota</taxon>
        <taxon>Viridiplantae</taxon>
        <taxon>Streptophyta</taxon>
        <taxon>Embryophyta</taxon>
        <taxon>Tracheophyta</taxon>
        <taxon>Spermatophyta</taxon>
        <taxon>Magnoliopsida</taxon>
        <taxon>eudicotyledons</taxon>
        <taxon>Gunneridae</taxon>
        <taxon>Pentapetalae</taxon>
        <taxon>asterids</taxon>
        <taxon>Ericales</taxon>
        <taxon>Ericaceae</taxon>
        <taxon>Ericoideae</taxon>
        <taxon>Rhodoreae</taxon>
        <taxon>Rhododendron</taxon>
    </lineage>
</organism>
<reference evidence="1" key="1">
    <citation type="submission" date="2022-02" db="EMBL/GenBank/DDBJ databases">
        <title>Plant Genome Project.</title>
        <authorList>
            <person name="Zhang R.-G."/>
        </authorList>
    </citation>
    <scope>NUCLEOTIDE SEQUENCE</scope>
    <source>
        <strain evidence="1">AT1</strain>
    </source>
</reference>
<accession>A0ACC0NPH9</accession>
<evidence type="ECO:0000313" key="1">
    <source>
        <dbReference type="EMBL" id="KAI8554881.1"/>
    </source>
</evidence>
<comment type="caution">
    <text evidence="1">The sequence shown here is derived from an EMBL/GenBank/DDBJ whole genome shotgun (WGS) entry which is preliminary data.</text>
</comment>
<proteinExistence type="predicted"/>
<dbReference type="Proteomes" id="UP001062846">
    <property type="component" value="Chromosome 5"/>
</dbReference>
<keyword evidence="2" id="KW-1185">Reference proteome</keyword>
<name>A0ACC0NPH9_RHOML</name>
<evidence type="ECO:0000313" key="2">
    <source>
        <dbReference type="Proteomes" id="UP001062846"/>
    </source>
</evidence>
<dbReference type="EMBL" id="CM046392">
    <property type="protein sequence ID" value="KAI8554881.1"/>
    <property type="molecule type" value="Genomic_DNA"/>
</dbReference>